<name>A0A4R5BVW9_9PSEU</name>
<comment type="caution">
    <text evidence="1">The sequence shown here is derived from an EMBL/GenBank/DDBJ whole genome shotgun (WGS) entry which is preliminary data.</text>
</comment>
<evidence type="ECO:0000313" key="1">
    <source>
        <dbReference type="EMBL" id="TDD91271.1"/>
    </source>
</evidence>
<accession>A0A4R5BVW9</accession>
<gene>
    <name evidence="1" type="ORF">E1202_06515</name>
</gene>
<dbReference type="AlphaFoldDB" id="A0A4R5BVW9"/>
<dbReference type="RefSeq" id="WP_132681645.1">
    <property type="nucleotide sequence ID" value="NZ_SMLA01000006.1"/>
</dbReference>
<keyword evidence="2" id="KW-1185">Reference proteome</keyword>
<sequence>MASLLSFLPGRVEFPPGPGFPIAGPVRRMMSRSDPLNKSAISEQLFRVVRITPLPESQFGGAQFRFPGFRVAPGDAVGGQRELGREEHSNDRTALPEFELVMAAFHGWFHSCRSGPPSIVQVMVRLLAASITLKRPRADEPSNGA</sequence>
<evidence type="ECO:0000313" key="2">
    <source>
        <dbReference type="Proteomes" id="UP000294723"/>
    </source>
</evidence>
<proteinExistence type="predicted"/>
<organism evidence="1 2">
    <name type="scientific">Saccharopolyspora karakumensis</name>
    <dbReference type="NCBI Taxonomy" id="2530386"/>
    <lineage>
        <taxon>Bacteria</taxon>
        <taxon>Bacillati</taxon>
        <taxon>Actinomycetota</taxon>
        <taxon>Actinomycetes</taxon>
        <taxon>Pseudonocardiales</taxon>
        <taxon>Pseudonocardiaceae</taxon>
        <taxon>Saccharopolyspora</taxon>
    </lineage>
</organism>
<reference evidence="1 2" key="1">
    <citation type="submission" date="2019-03" db="EMBL/GenBank/DDBJ databases">
        <title>Draft genome sequences of novel Actinobacteria.</title>
        <authorList>
            <person name="Sahin N."/>
            <person name="Ay H."/>
            <person name="Saygin H."/>
        </authorList>
    </citation>
    <scope>NUCLEOTIDE SEQUENCE [LARGE SCALE GENOMIC DNA]</scope>
    <source>
        <strain evidence="1 2">5K548</strain>
    </source>
</reference>
<dbReference type="EMBL" id="SMLA01000006">
    <property type="protein sequence ID" value="TDD91271.1"/>
    <property type="molecule type" value="Genomic_DNA"/>
</dbReference>
<protein>
    <submittedName>
        <fullName evidence="1">Uncharacterized protein</fullName>
    </submittedName>
</protein>
<dbReference type="Proteomes" id="UP000294723">
    <property type="component" value="Unassembled WGS sequence"/>
</dbReference>